<comment type="caution">
    <text evidence="3">The sequence shown here is derived from an EMBL/GenBank/DDBJ whole genome shotgun (WGS) entry which is preliminary data.</text>
</comment>
<keyword evidence="2" id="KW-0732">Signal</keyword>
<dbReference type="EMBL" id="JBAMIC010003643">
    <property type="protein sequence ID" value="KAK7088919.1"/>
    <property type="molecule type" value="Genomic_DNA"/>
</dbReference>
<keyword evidence="1" id="KW-0812">Transmembrane</keyword>
<sequence length="466" mass="50903">MYCTRTIFIFLSCVLLAPNLIHGTRLPGCSSDRLAVDETLNTEVTCDQFDAQNTVTWFLKAQSPQSDVLLGSCSPQGPCNQASRYTLSRSSTQSTVTITPSSDLRFIASYRIQCDASGTTTSCALDVFYPATVPSQNCQVRARSGSWTIDGSCNITKTFSSSNTYQCQVFRGTSQSSQTTPMTTFSYTSYPHSNATYRTGSCSFSSDFTGLLSSNTKRDDFYFRIDVYPGPTRRVNGPVTLEKPVPPTISCPDIVAENTTFTCTCSTTNLGQPAGRLVWSRVSGGTIIEGDYDVTTLTLPSQTLTRHDQGVKKFRCDVRWAEGTYMAVYTGNIGSQAMTADQNSAQPSSYLGVAIGLAVVLVVMVIAAIAFVIWLWRRQWLLPCTDHQLFRSAESKSSSATSNPNVSLGLQPAVFQDTEGVDARGPYDSLQMSDVGMRSIYSQIDRTQETHGTELASGTVYENNFQ</sequence>
<dbReference type="Proteomes" id="UP001374579">
    <property type="component" value="Unassembled WGS sequence"/>
</dbReference>
<evidence type="ECO:0000256" key="1">
    <source>
        <dbReference type="SAM" id="Phobius"/>
    </source>
</evidence>
<keyword evidence="1" id="KW-1133">Transmembrane helix</keyword>
<keyword evidence="1" id="KW-0472">Membrane</keyword>
<evidence type="ECO:0000313" key="4">
    <source>
        <dbReference type="Proteomes" id="UP001374579"/>
    </source>
</evidence>
<feature type="signal peptide" evidence="2">
    <location>
        <begin position="1"/>
        <end position="23"/>
    </location>
</feature>
<name>A0AAN9AL90_9CAEN</name>
<feature type="chain" id="PRO_5042901035" description="Ig-like domain-containing protein" evidence="2">
    <location>
        <begin position="24"/>
        <end position="466"/>
    </location>
</feature>
<reference evidence="3 4" key="1">
    <citation type="submission" date="2024-02" db="EMBL/GenBank/DDBJ databases">
        <title>Chromosome-scale genome assembly of the rough periwinkle Littorina saxatilis.</title>
        <authorList>
            <person name="De Jode A."/>
            <person name="Faria R."/>
            <person name="Formenti G."/>
            <person name="Sims Y."/>
            <person name="Smith T.P."/>
            <person name="Tracey A."/>
            <person name="Wood J.M.D."/>
            <person name="Zagrodzka Z.B."/>
            <person name="Johannesson K."/>
            <person name="Butlin R.K."/>
            <person name="Leder E.H."/>
        </authorList>
    </citation>
    <scope>NUCLEOTIDE SEQUENCE [LARGE SCALE GENOMIC DNA]</scope>
    <source>
        <strain evidence="3">Snail1</strain>
        <tissue evidence="3">Muscle</tissue>
    </source>
</reference>
<keyword evidence="4" id="KW-1185">Reference proteome</keyword>
<organism evidence="3 4">
    <name type="scientific">Littorina saxatilis</name>
    <dbReference type="NCBI Taxonomy" id="31220"/>
    <lineage>
        <taxon>Eukaryota</taxon>
        <taxon>Metazoa</taxon>
        <taxon>Spiralia</taxon>
        <taxon>Lophotrochozoa</taxon>
        <taxon>Mollusca</taxon>
        <taxon>Gastropoda</taxon>
        <taxon>Caenogastropoda</taxon>
        <taxon>Littorinimorpha</taxon>
        <taxon>Littorinoidea</taxon>
        <taxon>Littorinidae</taxon>
        <taxon>Littorina</taxon>
    </lineage>
</organism>
<evidence type="ECO:0000313" key="3">
    <source>
        <dbReference type="EMBL" id="KAK7088919.1"/>
    </source>
</evidence>
<feature type="transmembrane region" description="Helical" evidence="1">
    <location>
        <begin position="350"/>
        <end position="376"/>
    </location>
</feature>
<evidence type="ECO:0000256" key="2">
    <source>
        <dbReference type="SAM" id="SignalP"/>
    </source>
</evidence>
<dbReference type="AlphaFoldDB" id="A0AAN9AL90"/>
<proteinExistence type="predicted"/>
<protein>
    <recommendedName>
        <fullName evidence="5">Ig-like domain-containing protein</fullName>
    </recommendedName>
</protein>
<gene>
    <name evidence="3" type="ORF">V1264_024579</name>
</gene>
<evidence type="ECO:0008006" key="5">
    <source>
        <dbReference type="Google" id="ProtNLM"/>
    </source>
</evidence>
<accession>A0AAN9AL90</accession>